<keyword evidence="3" id="KW-1185">Reference proteome</keyword>
<protein>
    <recommendedName>
        <fullName evidence="4">Transporter</fullName>
    </recommendedName>
</protein>
<organism evidence="2 3">
    <name type="scientific">Peredibacter starrii</name>
    <dbReference type="NCBI Taxonomy" id="28202"/>
    <lineage>
        <taxon>Bacteria</taxon>
        <taxon>Pseudomonadati</taxon>
        <taxon>Bdellovibrionota</taxon>
        <taxon>Bacteriovoracia</taxon>
        <taxon>Bacteriovoracales</taxon>
        <taxon>Bacteriovoracaceae</taxon>
        <taxon>Peredibacter</taxon>
    </lineage>
</organism>
<keyword evidence="1" id="KW-0732">Signal</keyword>
<accession>A0AAX4HMZ2</accession>
<gene>
    <name evidence="2" type="ORF">SOO65_18300</name>
</gene>
<feature type="signal peptide" evidence="1">
    <location>
        <begin position="1"/>
        <end position="21"/>
    </location>
</feature>
<name>A0AAX4HMZ2_9BACT</name>
<sequence>MKSSFLFGLSFFVLMVSVASAQNKQTSVISTTEVIEKTSFKKFSDRLRIGYFGVLTTPTFRDMGKGQWRNAAISPEWGQAPSGEKKNQDTWPTNLWHQISFNYNFGARMNFVVNPRFMTPLASPTDMKAPEDRSFIELEDFLVGFQGVVYSSTDKKFNLWIRPGMRMPVSRASRNSGNRGLGSTTHQIELGYLPTYDINKKWQVGIFGQFRNWIYDDRYNYTRMRIYTAPFVQYTIDDTSRVQVYYENMLENDRRWKSLNGKEPVFKDYWQNVFVGYSKDITPKFNVFPYIGAYVNDVPFSDQSFWAGAWISYQIK</sequence>
<dbReference type="EMBL" id="CP139487">
    <property type="protein sequence ID" value="WPU64649.1"/>
    <property type="molecule type" value="Genomic_DNA"/>
</dbReference>
<dbReference type="RefSeq" id="WP_321393825.1">
    <property type="nucleotide sequence ID" value="NZ_CP139487.1"/>
</dbReference>
<dbReference type="AlphaFoldDB" id="A0AAX4HMZ2"/>
<reference evidence="2 3" key="1">
    <citation type="submission" date="2023-11" db="EMBL/GenBank/DDBJ databases">
        <title>Peredibacter starrii A3.12.</title>
        <authorList>
            <person name="Mitchell R.J."/>
        </authorList>
    </citation>
    <scope>NUCLEOTIDE SEQUENCE [LARGE SCALE GENOMIC DNA]</scope>
    <source>
        <strain evidence="2 3">A3.12</strain>
    </source>
</reference>
<dbReference type="KEGG" id="psti:SOO65_18300"/>
<evidence type="ECO:0008006" key="4">
    <source>
        <dbReference type="Google" id="ProtNLM"/>
    </source>
</evidence>
<proteinExistence type="predicted"/>
<evidence type="ECO:0000256" key="1">
    <source>
        <dbReference type="SAM" id="SignalP"/>
    </source>
</evidence>
<feature type="chain" id="PRO_5043354459" description="Transporter" evidence="1">
    <location>
        <begin position="22"/>
        <end position="316"/>
    </location>
</feature>
<evidence type="ECO:0000313" key="2">
    <source>
        <dbReference type="EMBL" id="WPU64649.1"/>
    </source>
</evidence>
<evidence type="ECO:0000313" key="3">
    <source>
        <dbReference type="Proteomes" id="UP001324634"/>
    </source>
</evidence>
<dbReference type="Proteomes" id="UP001324634">
    <property type="component" value="Chromosome"/>
</dbReference>